<sequence>MEELIEVLTQIQDLAGVAIEALTEAAGGGGAPEGGAPPEAGAESAPPPEPSA</sequence>
<feature type="region of interest" description="Disordered" evidence="1">
    <location>
        <begin position="25"/>
        <end position="52"/>
    </location>
</feature>
<feature type="compositionally biased region" description="Low complexity" evidence="1">
    <location>
        <begin position="34"/>
        <end position="44"/>
    </location>
</feature>
<dbReference type="Proteomes" id="UP000315309">
    <property type="component" value="Segment"/>
</dbReference>
<evidence type="ECO:0000256" key="1">
    <source>
        <dbReference type="SAM" id="MobiDB-lite"/>
    </source>
</evidence>
<dbReference type="RefSeq" id="YP_009850687.1">
    <property type="nucleotide sequence ID" value="NC_048801.1"/>
</dbReference>
<protein>
    <submittedName>
        <fullName evidence="2">Uncharacterized protein</fullName>
    </submittedName>
</protein>
<name>A0A516KT35_9CAUD</name>
<evidence type="ECO:0000313" key="2">
    <source>
        <dbReference type="EMBL" id="QDP44849.1"/>
    </source>
</evidence>
<gene>
    <name evidence="2" type="primary">30</name>
    <name evidence="2" type="ORF">SEA_ARAXXI_30</name>
</gene>
<accession>A0A516KT35</accession>
<organism evidence="2 3">
    <name type="scientific">Microbacterium phage Araxxi</name>
    <dbReference type="NCBI Taxonomy" id="2590948"/>
    <lineage>
        <taxon>Viruses</taxon>
        <taxon>Duplodnaviria</taxon>
        <taxon>Heunggongvirae</taxon>
        <taxon>Uroviricota</taxon>
        <taxon>Caudoviricetes</taxon>
        <taxon>Burrovirus</taxon>
        <taxon>Burrovirus araxxi</taxon>
    </lineage>
</organism>
<dbReference type="GeneID" id="55621170"/>
<reference evidence="2 3" key="1">
    <citation type="submission" date="2019-06" db="EMBL/GenBank/DDBJ databases">
        <authorList>
            <person name="Cleveland K."/>
            <person name="Luciani P."/>
            <person name="Chung H."/>
            <person name="Caruso S.M."/>
            <person name="Garlena R.A."/>
            <person name="Russell D.A."/>
            <person name="Pope W.H."/>
            <person name="Jacobs-Sera D."/>
            <person name="Hatfull G.F."/>
        </authorList>
    </citation>
    <scope>NUCLEOTIDE SEQUENCE [LARGE SCALE GENOMIC DNA]</scope>
</reference>
<keyword evidence="3" id="KW-1185">Reference proteome</keyword>
<dbReference type="EMBL" id="MN062711">
    <property type="protein sequence ID" value="QDP44849.1"/>
    <property type="molecule type" value="Genomic_DNA"/>
</dbReference>
<proteinExistence type="predicted"/>
<dbReference type="KEGG" id="vg:55621170"/>
<evidence type="ECO:0000313" key="3">
    <source>
        <dbReference type="Proteomes" id="UP000315309"/>
    </source>
</evidence>